<evidence type="ECO:0000313" key="4">
    <source>
        <dbReference type="EMBL" id="TSJ79744.1"/>
    </source>
</evidence>
<dbReference type="Gene3D" id="1.10.10.10">
    <property type="entry name" value="Winged helix-like DNA-binding domain superfamily/Winged helix DNA-binding domain"/>
    <property type="match status" value="1"/>
</dbReference>
<evidence type="ECO:0000313" key="5">
    <source>
        <dbReference type="Proteomes" id="UP000315648"/>
    </source>
</evidence>
<gene>
    <name evidence="4" type="ORF">FPL22_07925</name>
</gene>
<keyword evidence="1" id="KW-0805">Transcription regulation</keyword>
<dbReference type="OrthoDB" id="9797223at2"/>
<dbReference type="PANTHER" id="PTHR30363:SF44">
    <property type="entry name" value="AGA OPERON TRANSCRIPTIONAL REPRESSOR-RELATED"/>
    <property type="match status" value="1"/>
</dbReference>
<protein>
    <submittedName>
        <fullName evidence="4">DeoR/GlpR transcriptional regulator</fullName>
    </submittedName>
</protein>
<name>A0A556QSY0_9BACT</name>
<dbReference type="Proteomes" id="UP000315648">
    <property type="component" value="Unassembled WGS sequence"/>
</dbReference>
<dbReference type="InterPro" id="IPR050313">
    <property type="entry name" value="Carb_Metab_HTH_regulators"/>
</dbReference>
<accession>A0A556QSY0</accession>
<dbReference type="InterPro" id="IPR014036">
    <property type="entry name" value="DeoR-like_C"/>
</dbReference>
<sequence>MTGHRRARIVEQVQREGSMRVADLAARFDVSEVTIRSDLVILEREGRLLRDRGGAVAKGSHHFVTSLLGVDQRASLHLDKKRRIGAAAAQRVSPGDAILIDAGTTAVEIARQLTHVSPLTVVTNALNVALELGAAAGQRLIMLGGTFNRESASTVGALTEQSLAELSVQKLFLGTQAMDADGLTDSTMEIAQAKRAMIRSARQVILVTDSSKWGTSSLTKVCPLTEVDTIITDNELPADARTQIEALGIELVLV</sequence>
<evidence type="ECO:0000256" key="2">
    <source>
        <dbReference type="ARBA" id="ARBA00023163"/>
    </source>
</evidence>
<dbReference type="SMART" id="SM01134">
    <property type="entry name" value="DeoRC"/>
    <property type="match status" value="1"/>
</dbReference>
<feature type="domain" description="HTH deoR-type" evidence="3">
    <location>
        <begin position="2"/>
        <end position="57"/>
    </location>
</feature>
<proteinExistence type="predicted"/>
<dbReference type="InterPro" id="IPR036388">
    <property type="entry name" value="WH-like_DNA-bd_sf"/>
</dbReference>
<dbReference type="SUPFAM" id="SSF100950">
    <property type="entry name" value="NagB/RpiA/CoA transferase-like"/>
    <property type="match status" value="1"/>
</dbReference>
<dbReference type="PROSITE" id="PS51000">
    <property type="entry name" value="HTH_DEOR_2"/>
    <property type="match status" value="1"/>
</dbReference>
<evidence type="ECO:0000259" key="3">
    <source>
        <dbReference type="PROSITE" id="PS51000"/>
    </source>
</evidence>
<dbReference type="SUPFAM" id="SSF46785">
    <property type="entry name" value="Winged helix' DNA-binding domain"/>
    <property type="match status" value="1"/>
</dbReference>
<dbReference type="InterPro" id="IPR037171">
    <property type="entry name" value="NagB/RpiA_transferase-like"/>
</dbReference>
<dbReference type="GO" id="GO:0003700">
    <property type="term" value="F:DNA-binding transcription factor activity"/>
    <property type="evidence" value="ECO:0007669"/>
    <property type="project" value="InterPro"/>
</dbReference>
<comment type="caution">
    <text evidence="4">The sequence shown here is derived from an EMBL/GenBank/DDBJ whole genome shotgun (WGS) entry which is preliminary data.</text>
</comment>
<organism evidence="4 5">
    <name type="scientific">Rariglobus hedericola</name>
    <dbReference type="NCBI Taxonomy" id="2597822"/>
    <lineage>
        <taxon>Bacteria</taxon>
        <taxon>Pseudomonadati</taxon>
        <taxon>Verrucomicrobiota</taxon>
        <taxon>Opitutia</taxon>
        <taxon>Opitutales</taxon>
        <taxon>Opitutaceae</taxon>
        <taxon>Rariglobus</taxon>
    </lineage>
</organism>
<dbReference type="EMBL" id="VMBG01000001">
    <property type="protein sequence ID" value="TSJ79744.1"/>
    <property type="molecule type" value="Genomic_DNA"/>
</dbReference>
<dbReference type="SMART" id="SM00420">
    <property type="entry name" value="HTH_DEOR"/>
    <property type="match status" value="1"/>
</dbReference>
<keyword evidence="2" id="KW-0804">Transcription</keyword>
<dbReference type="AlphaFoldDB" id="A0A556QSY0"/>
<dbReference type="Gene3D" id="3.40.50.1360">
    <property type="match status" value="1"/>
</dbReference>
<dbReference type="InterPro" id="IPR036390">
    <property type="entry name" value="WH_DNA-bd_sf"/>
</dbReference>
<dbReference type="Pfam" id="PF08220">
    <property type="entry name" value="HTH_DeoR"/>
    <property type="match status" value="1"/>
</dbReference>
<dbReference type="PANTHER" id="PTHR30363">
    <property type="entry name" value="HTH-TYPE TRANSCRIPTIONAL REGULATOR SRLR-RELATED"/>
    <property type="match status" value="1"/>
</dbReference>
<dbReference type="InterPro" id="IPR001034">
    <property type="entry name" value="DeoR_HTH"/>
</dbReference>
<dbReference type="Pfam" id="PF00455">
    <property type="entry name" value="DeoRC"/>
    <property type="match status" value="1"/>
</dbReference>
<keyword evidence="5" id="KW-1185">Reference proteome</keyword>
<evidence type="ECO:0000256" key="1">
    <source>
        <dbReference type="ARBA" id="ARBA00023015"/>
    </source>
</evidence>
<reference evidence="4 5" key="1">
    <citation type="submission" date="2019-07" db="EMBL/GenBank/DDBJ databases">
        <title>Description of 53C-WASEF.</title>
        <authorList>
            <person name="Pitt A."/>
            <person name="Hahn M.W."/>
        </authorList>
    </citation>
    <scope>NUCLEOTIDE SEQUENCE [LARGE SCALE GENOMIC DNA]</scope>
    <source>
        <strain evidence="4 5">53C-WASEF</strain>
    </source>
</reference>